<dbReference type="EMBL" id="CP047652">
    <property type="protein sequence ID" value="QHI95516.1"/>
    <property type="molecule type" value="Genomic_DNA"/>
</dbReference>
<evidence type="ECO:0000313" key="2">
    <source>
        <dbReference type="EMBL" id="QHI95516.1"/>
    </source>
</evidence>
<evidence type="ECO:0000256" key="1">
    <source>
        <dbReference type="SAM" id="Phobius"/>
    </source>
</evidence>
<dbReference type="Proteomes" id="UP000463975">
    <property type="component" value="Chromosome"/>
</dbReference>
<dbReference type="AlphaFoldDB" id="A0A6P1NAU2"/>
<feature type="transmembrane region" description="Helical" evidence="1">
    <location>
        <begin position="22"/>
        <end position="47"/>
    </location>
</feature>
<keyword evidence="3" id="KW-1185">Reference proteome</keyword>
<dbReference type="RefSeq" id="WP_160618593.1">
    <property type="nucleotide sequence ID" value="NZ_CP047652.1"/>
</dbReference>
<keyword evidence="1" id="KW-1133">Transmembrane helix</keyword>
<dbReference type="KEGG" id="bomb:GT348_03855"/>
<reference evidence="2 3" key="1">
    <citation type="submission" date="2020-01" db="EMBL/GenBank/DDBJ databases">
        <title>Genome sequencing of strain KACC 21507.</title>
        <authorList>
            <person name="Heo J."/>
            <person name="Kim S.-J."/>
            <person name="Kim J.-S."/>
            <person name="Hong S.-B."/>
            <person name="Kwon S.-W."/>
        </authorList>
    </citation>
    <scope>NUCLEOTIDE SEQUENCE [LARGE SCALE GENOMIC DNA]</scope>
    <source>
        <strain evidence="2 3">KACC 21507</strain>
    </source>
</reference>
<dbReference type="Pfam" id="PF10617">
    <property type="entry name" value="DUF2474"/>
    <property type="match status" value="1"/>
</dbReference>
<keyword evidence="1" id="KW-0812">Transmembrane</keyword>
<gene>
    <name evidence="2" type="ORF">GT348_03855</name>
</gene>
<keyword evidence="1" id="KW-0472">Membrane</keyword>
<evidence type="ECO:0000313" key="3">
    <source>
        <dbReference type="Proteomes" id="UP000463975"/>
    </source>
</evidence>
<organism evidence="2 3">
    <name type="scientific">Aristophania vespae</name>
    <dbReference type="NCBI Taxonomy" id="2697033"/>
    <lineage>
        <taxon>Bacteria</taxon>
        <taxon>Pseudomonadati</taxon>
        <taxon>Pseudomonadota</taxon>
        <taxon>Alphaproteobacteria</taxon>
        <taxon>Acetobacterales</taxon>
        <taxon>Acetobacteraceae</taxon>
        <taxon>Aristophania</taxon>
    </lineage>
</organism>
<proteinExistence type="predicted"/>
<dbReference type="InterPro" id="IPR018895">
    <property type="entry name" value="DUF2474"/>
</dbReference>
<protein>
    <submittedName>
        <fullName evidence="2">DUF2474 family protein</fullName>
    </submittedName>
</protein>
<name>A0A6P1NAU2_9PROT</name>
<accession>A0A6P1NAU2</accession>
<sequence length="49" mass="5623">MAIIKIVQQEDEKTPQSLWKRLGWFVLIWGSGTATIMIIASLLHFIIPK</sequence>